<dbReference type="OrthoDB" id="9810850at2"/>
<dbReference type="PANTHER" id="PTHR11403">
    <property type="entry name" value="CYTOCHROME C OXIDASE SUBUNIT III"/>
    <property type="match status" value="1"/>
</dbReference>
<organism evidence="9 10">
    <name type="scientific">Flavobacterium aciduliphilum</name>
    <dbReference type="NCBI Taxonomy" id="1101402"/>
    <lineage>
        <taxon>Bacteria</taxon>
        <taxon>Pseudomonadati</taxon>
        <taxon>Bacteroidota</taxon>
        <taxon>Flavobacteriia</taxon>
        <taxon>Flavobacteriales</taxon>
        <taxon>Flavobacteriaceae</taxon>
        <taxon>Flavobacterium</taxon>
    </lineage>
</organism>
<feature type="transmembrane region" description="Helical" evidence="7">
    <location>
        <begin position="20"/>
        <end position="42"/>
    </location>
</feature>
<proteinExistence type="inferred from homology"/>
<dbReference type="InterPro" id="IPR000298">
    <property type="entry name" value="Cyt_c_oxidase-like_su3"/>
</dbReference>
<keyword evidence="3 6" id="KW-0812">Transmembrane</keyword>
<comment type="caution">
    <text evidence="9">The sequence shown here is derived from an EMBL/GenBank/DDBJ whole genome shotgun (WGS) entry which is preliminary data.</text>
</comment>
<dbReference type="Pfam" id="PF00510">
    <property type="entry name" value="COX3"/>
    <property type="match status" value="1"/>
</dbReference>
<evidence type="ECO:0000256" key="1">
    <source>
        <dbReference type="ARBA" id="ARBA00004141"/>
    </source>
</evidence>
<evidence type="ECO:0000256" key="5">
    <source>
        <dbReference type="ARBA" id="ARBA00023136"/>
    </source>
</evidence>
<dbReference type="RefSeq" id="WP_112112161.1">
    <property type="nucleotide sequence ID" value="NZ_QLSZ01000001.1"/>
</dbReference>
<reference evidence="9 10" key="1">
    <citation type="submission" date="2018-06" db="EMBL/GenBank/DDBJ databases">
        <title>Genomic Encyclopedia of Archaeal and Bacterial Type Strains, Phase II (KMG-II): from individual species to whole genera.</title>
        <authorList>
            <person name="Goeker M."/>
        </authorList>
    </citation>
    <scope>NUCLEOTIDE SEQUENCE [LARGE SCALE GENOMIC DNA]</scope>
    <source>
        <strain evidence="9 10">DSM 25663</strain>
    </source>
</reference>
<evidence type="ECO:0000256" key="3">
    <source>
        <dbReference type="ARBA" id="ARBA00022692"/>
    </source>
</evidence>
<evidence type="ECO:0000256" key="2">
    <source>
        <dbReference type="ARBA" id="ARBA00010581"/>
    </source>
</evidence>
<feature type="transmembrane region" description="Helical" evidence="7">
    <location>
        <begin position="166"/>
        <end position="190"/>
    </location>
</feature>
<keyword evidence="4 7" id="KW-1133">Transmembrane helix</keyword>
<evidence type="ECO:0000256" key="6">
    <source>
        <dbReference type="RuleBase" id="RU003376"/>
    </source>
</evidence>
<evidence type="ECO:0000259" key="8">
    <source>
        <dbReference type="PROSITE" id="PS50253"/>
    </source>
</evidence>
<dbReference type="SUPFAM" id="SSF81452">
    <property type="entry name" value="Cytochrome c oxidase subunit III-like"/>
    <property type="match status" value="1"/>
</dbReference>
<dbReference type="EMBL" id="QLSZ01000001">
    <property type="protein sequence ID" value="RAR75823.1"/>
    <property type="molecule type" value="Genomic_DNA"/>
</dbReference>
<dbReference type="InterPro" id="IPR035973">
    <property type="entry name" value="Cyt_c_oxidase_su3-like_sf"/>
</dbReference>
<protein>
    <submittedName>
        <fullName evidence="9">Nitric oxide reductase NorE protein</fullName>
    </submittedName>
</protein>
<dbReference type="InterPro" id="IPR013833">
    <property type="entry name" value="Cyt_c_oxidase_su3_a-hlx"/>
</dbReference>
<dbReference type="Proteomes" id="UP000248840">
    <property type="component" value="Unassembled WGS sequence"/>
</dbReference>
<accession>A0A328YRR4</accession>
<sequence length="191" mass="22191">MELKNIKINYKNFYYPPGGILMWIIIFLELFTFGMALVALVFSAKENQQLFHESSLHLNRTFGTINTFLLLASGFFIANAVHNFKEKNFEKASFQFKITMVGGLLFIVLKSVEYYIKIEAGYLLDTNSFFTFYWLLTGFHIIHVVVGLVILFILNRNITKTSIEDVEASAAFWHMCDLIWLLLFPVLFLIF</sequence>
<evidence type="ECO:0000313" key="9">
    <source>
        <dbReference type="EMBL" id="RAR75823.1"/>
    </source>
</evidence>
<feature type="transmembrane region" description="Helical" evidence="7">
    <location>
        <begin position="132"/>
        <end position="154"/>
    </location>
</feature>
<dbReference type="PANTHER" id="PTHR11403:SF6">
    <property type="entry name" value="NITRIC OXIDE REDUCTASE SUBUNIT E"/>
    <property type="match status" value="1"/>
</dbReference>
<comment type="similarity">
    <text evidence="2 6">Belongs to the cytochrome c oxidase subunit 3 family.</text>
</comment>
<name>A0A328YRR4_9FLAO</name>
<gene>
    <name evidence="9" type="ORF">CLV55_101528</name>
</gene>
<comment type="subcellular location">
    <subcellularLocation>
        <location evidence="6">Cell membrane</location>
        <topology evidence="6">Multi-pass membrane protein</topology>
    </subcellularLocation>
    <subcellularLocation>
        <location evidence="1">Membrane</location>
        <topology evidence="1">Multi-pass membrane protein</topology>
    </subcellularLocation>
</comment>
<evidence type="ECO:0000313" key="10">
    <source>
        <dbReference type="Proteomes" id="UP000248840"/>
    </source>
</evidence>
<evidence type="ECO:0000256" key="4">
    <source>
        <dbReference type="ARBA" id="ARBA00022989"/>
    </source>
</evidence>
<feature type="domain" description="Heme-copper oxidase subunit III family profile" evidence="8">
    <location>
        <begin position="1"/>
        <end position="191"/>
    </location>
</feature>
<dbReference type="GO" id="GO:0019646">
    <property type="term" value="P:aerobic electron transport chain"/>
    <property type="evidence" value="ECO:0007669"/>
    <property type="project" value="InterPro"/>
</dbReference>
<dbReference type="Gene3D" id="1.20.120.80">
    <property type="entry name" value="Cytochrome c oxidase, subunit III, four-helix bundle"/>
    <property type="match status" value="1"/>
</dbReference>
<keyword evidence="10" id="KW-1185">Reference proteome</keyword>
<dbReference type="GO" id="GO:0004129">
    <property type="term" value="F:cytochrome-c oxidase activity"/>
    <property type="evidence" value="ECO:0007669"/>
    <property type="project" value="InterPro"/>
</dbReference>
<feature type="transmembrane region" description="Helical" evidence="7">
    <location>
        <begin position="62"/>
        <end position="82"/>
    </location>
</feature>
<feature type="transmembrane region" description="Helical" evidence="7">
    <location>
        <begin position="94"/>
        <end position="112"/>
    </location>
</feature>
<dbReference type="GO" id="GO:0005886">
    <property type="term" value="C:plasma membrane"/>
    <property type="evidence" value="ECO:0007669"/>
    <property type="project" value="UniProtKB-SubCell"/>
</dbReference>
<dbReference type="InterPro" id="IPR024791">
    <property type="entry name" value="Cyt_c/ubiquinol_Oxase_su3"/>
</dbReference>
<evidence type="ECO:0000256" key="7">
    <source>
        <dbReference type="SAM" id="Phobius"/>
    </source>
</evidence>
<dbReference type="AlphaFoldDB" id="A0A328YRR4"/>
<keyword evidence="5 7" id="KW-0472">Membrane</keyword>
<dbReference type="PROSITE" id="PS50253">
    <property type="entry name" value="COX3"/>
    <property type="match status" value="1"/>
</dbReference>